<dbReference type="Proteomes" id="UP000188836">
    <property type="component" value="Unassembled WGS sequence"/>
</dbReference>
<sequence length="277" mass="30131">MEAVPQPDPDLLIDFTDVTIRRSGHTLVGPVTWRVELDERWVVLGPNGAGKTSLLRVAAAETHPTSGTAHLLGEVLGRVDVSELRPRIGLSSAAVAARVPSDEKVSDLVVSAGYAVLGRWRERYDDIDTDRAIDMLESLGAEHLLDRSYGTLSEGERKRVLIARALMTDPELLLLDEPAAGVDLGGREELVERLGDLAADPDSPAIVLVTHHVEEIPPGFTHGLLLNEGSVVAQGLLSDVLTAENLSEAFRQSIALDHVDGRYFARRARRSGRHRSR</sequence>
<feature type="domain" description="ABC transporter" evidence="3">
    <location>
        <begin position="13"/>
        <end position="253"/>
    </location>
</feature>
<gene>
    <name evidence="4" type="ORF">B0T46_07535</name>
</gene>
<dbReference type="SMART" id="SM00382">
    <property type="entry name" value="AAA"/>
    <property type="match status" value="1"/>
</dbReference>
<dbReference type="STRING" id="1538463.B0T36_11795"/>
<evidence type="ECO:0000313" key="4">
    <source>
        <dbReference type="EMBL" id="ONM49238.1"/>
    </source>
</evidence>
<dbReference type="GO" id="GO:0005524">
    <property type="term" value="F:ATP binding"/>
    <property type="evidence" value="ECO:0007669"/>
    <property type="project" value="UniProtKB-KW"/>
</dbReference>
<dbReference type="OrthoDB" id="9789994at2"/>
<protein>
    <submittedName>
        <fullName evidence="4">Iron ABC transporter ATP-binding protein</fullName>
    </submittedName>
</protein>
<dbReference type="InterPro" id="IPR003439">
    <property type="entry name" value="ABC_transporter-like_ATP-bd"/>
</dbReference>
<dbReference type="EMBL" id="MUMY01000005">
    <property type="protein sequence ID" value="ONM49238.1"/>
    <property type="molecule type" value="Genomic_DNA"/>
</dbReference>
<dbReference type="AlphaFoldDB" id="A0A1W0BGW0"/>
<evidence type="ECO:0000256" key="1">
    <source>
        <dbReference type="ARBA" id="ARBA00022741"/>
    </source>
</evidence>
<dbReference type="FunFam" id="3.40.50.300:FF:001031">
    <property type="entry name" value="Iron ABC transporter ATP-binding protein"/>
    <property type="match status" value="1"/>
</dbReference>
<dbReference type="GO" id="GO:0016887">
    <property type="term" value="F:ATP hydrolysis activity"/>
    <property type="evidence" value="ECO:0007669"/>
    <property type="project" value="InterPro"/>
</dbReference>
<dbReference type="InterPro" id="IPR003593">
    <property type="entry name" value="AAA+_ATPase"/>
</dbReference>
<evidence type="ECO:0000256" key="2">
    <source>
        <dbReference type="ARBA" id="ARBA00022840"/>
    </source>
</evidence>
<dbReference type="PANTHER" id="PTHR43158:SF2">
    <property type="entry name" value="SKFA PEPTIDE EXPORT ATP-BINDING PROTEIN SKFE"/>
    <property type="match status" value="1"/>
</dbReference>
<proteinExistence type="predicted"/>
<keyword evidence="5" id="KW-1185">Reference proteome</keyword>
<accession>A0A1W0BGW0</accession>
<dbReference type="Pfam" id="PF00005">
    <property type="entry name" value="ABC_tran"/>
    <property type="match status" value="1"/>
</dbReference>
<name>A0A1W0BGW0_9NOCA</name>
<evidence type="ECO:0000313" key="5">
    <source>
        <dbReference type="Proteomes" id="UP000188836"/>
    </source>
</evidence>
<keyword evidence="2 4" id="KW-0067">ATP-binding</keyword>
<organism evidence="4 5">
    <name type="scientific">Nocardia donostiensis</name>
    <dbReference type="NCBI Taxonomy" id="1538463"/>
    <lineage>
        <taxon>Bacteria</taxon>
        <taxon>Bacillati</taxon>
        <taxon>Actinomycetota</taxon>
        <taxon>Actinomycetes</taxon>
        <taxon>Mycobacteriales</taxon>
        <taxon>Nocardiaceae</taxon>
        <taxon>Nocardia</taxon>
    </lineage>
</organism>
<dbReference type="PROSITE" id="PS50893">
    <property type="entry name" value="ABC_TRANSPORTER_2"/>
    <property type="match status" value="1"/>
</dbReference>
<comment type="caution">
    <text evidence="4">The sequence shown here is derived from an EMBL/GenBank/DDBJ whole genome shotgun (WGS) entry which is preliminary data.</text>
</comment>
<dbReference type="PANTHER" id="PTHR43158">
    <property type="entry name" value="SKFA PEPTIDE EXPORT ATP-BINDING PROTEIN SKFE"/>
    <property type="match status" value="1"/>
</dbReference>
<evidence type="ECO:0000259" key="3">
    <source>
        <dbReference type="PROSITE" id="PS50893"/>
    </source>
</evidence>
<dbReference type="RefSeq" id="WP_077115767.1">
    <property type="nucleotide sequence ID" value="NZ_LOKT01000007.1"/>
</dbReference>
<reference evidence="4 5" key="1">
    <citation type="journal article" date="2016" name="Antonie Van Leeuwenhoek">
        <title>Nocardia donostiensis sp. nov., isolated from human respiratory specimens.</title>
        <authorList>
            <person name="Ercibengoa M."/>
            <person name="Bell M."/>
            <person name="Marimon J.M."/>
            <person name="Humrighouse B."/>
            <person name="Klenk H.P."/>
            <person name="Potter G."/>
            <person name="Perez-Trallero E."/>
        </authorList>
    </citation>
    <scope>NUCLEOTIDE SEQUENCE [LARGE SCALE GENOMIC DNA]</scope>
    <source>
        <strain evidence="4 5">X1655</strain>
    </source>
</reference>
<dbReference type="Gene3D" id="3.40.50.300">
    <property type="entry name" value="P-loop containing nucleotide triphosphate hydrolases"/>
    <property type="match status" value="1"/>
</dbReference>
<dbReference type="SUPFAM" id="SSF52540">
    <property type="entry name" value="P-loop containing nucleoside triphosphate hydrolases"/>
    <property type="match status" value="1"/>
</dbReference>
<keyword evidence="1" id="KW-0547">Nucleotide-binding</keyword>
<dbReference type="InterPro" id="IPR027417">
    <property type="entry name" value="P-loop_NTPase"/>
</dbReference>